<dbReference type="GeneID" id="93497705"/>
<reference evidence="9 10" key="1">
    <citation type="submission" date="2016-01" db="EMBL/GenBank/DDBJ databases">
        <title>The new phylogeny of the genus Mycobacterium.</title>
        <authorList>
            <person name="Tarcisio F."/>
            <person name="Conor M."/>
            <person name="Antonella G."/>
            <person name="Elisabetta G."/>
            <person name="Giulia F.S."/>
            <person name="Sara T."/>
            <person name="Anna F."/>
            <person name="Clotilde B."/>
            <person name="Roberto B."/>
            <person name="Veronica D.S."/>
            <person name="Fabio R."/>
            <person name="Monica P."/>
            <person name="Olivier J."/>
            <person name="Enrico T."/>
            <person name="Nicola S."/>
        </authorList>
    </citation>
    <scope>NUCLEOTIDE SEQUENCE [LARGE SCALE GENOMIC DNA]</scope>
    <source>
        <strain evidence="9 10">DSM 45176</strain>
    </source>
</reference>
<feature type="transmembrane region" description="Helical" evidence="7">
    <location>
        <begin position="324"/>
        <end position="348"/>
    </location>
</feature>
<sequence>MTRIALASLVGSAIEFYDFFLYGTAAALIFPKVFFPGLGSVASAIASLATFASAFFSRPLGAIIFGHFGDRIGRKATLITTLLIMGLSTVAVGLVPGSTTIGVAGPLILLTLRLLQGVAVGGEWAGSALLAAEYAPSAIRGRYGMFTSVGAGAGLVLANLVLLAVNITIGESSSSFIHWAWRVPFLLSAVLIAVALYVRLKIDETPVFAAEQADRTLPRVPISELFRNQPRRAWLASGCVVGHFTFSFMAGTYLISYADTHLGYPRTIILLVGVLGGLWLITLTALAAIWCDSVGRRRVMLCGLAAALPWSFAVIPLMDTREPILCAVAIIGTYAILGVCLGPVACFIPETFATHYRYTGSGLTFNLGGIVGGAIPPMVAGTLLAVAGGWAIGLMMAILILVSLICTGLLPETMGASLDTAQR</sequence>
<dbReference type="RefSeq" id="WP_085252575.1">
    <property type="nucleotide sequence ID" value="NZ_CAJMWJ010000004.1"/>
</dbReference>
<evidence type="ECO:0000259" key="8">
    <source>
        <dbReference type="PROSITE" id="PS50850"/>
    </source>
</evidence>
<gene>
    <name evidence="9" type="ORF">AWC22_02930</name>
</gene>
<feature type="domain" description="Major facilitator superfamily (MFS) profile" evidence="8">
    <location>
        <begin position="4"/>
        <end position="415"/>
    </location>
</feature>
<accession>A0A1X2BNN6</accession>
<keyword evidence="5 7" id="KW-1133">Transmembrane helix</keyword>
<dbReference type="PROSITE" id="PS50850">
    <property type="entry name" value="MFS"/>
    <property type="match status" value="1"/>
</dbReference>
<feature type="transmembrane region" description="Helical" evidence="7">
    <location>
        <begin position="143"/>
        <end position="167"/>
    </location>
</feature>
<feature type="transmembrane region" description="Helical" evidence="7">
    <location>
        <begin position="179"/>
        <end position="198"/>
    </location>
</feature>
<feature type="transmembrane region" description="Helical" evidence="7">
    <location>
        <begin position="390"/>
        <end position="410"/>
    </location>
</feature>
<dbReference type="PANTHER" id="PTHR43045">
    <property type="entry name" value="SHIKIMATE TRANSPORTER"/>
    <property type="match status" value="1"/>
</dbReference>
<name>A0A1X2BNN6_9MYCO</name>
<evidence type="ECO:0000256" key="7">
    <source>
        <dbReference type="SAM" id="Phobius"/>
    </source>
</evidence>
<dbReference type="Proteomes" id="UP000193087">
    <property type="component" value="Unassembled WGS sequence"/>
</dbReference>
<feature type="transmembrane region" description="Helical" evidence="7">
    <location>
        <begin position="298"/>
        <end position="318"/>
    </location>
</feature>
<dbReference type="STRING" id="486698.AWC22_02930"/>
<dbReference type="PANTHER" id="PTHR43045:SF2">
    <property type="entry name" value="INNER MEMBRANE METABOLITE TRANSPORT PROTEIN YHJE"/>
    <property type="match status" value="1"/>
</dbReference>
<protein>
    <submittedName>
        <fullName evidence="9">MFS transporter</fullName>
    </submittedName>
</protein>
<evidence type="ECO:0000256" key="3">
    <source>
        <dbReference type="ARBA" id="ARBA00022475"/>
    </source>
</evidence>
<comment type="caution">
    <text evidence="9">The sequence shown here is derived from an EMBL/GenBank/DDBJ whole genome shotgun (WGS) entry which is preliminary data.</text>
</comment>
<keyword evidence="6 7" id="KW-0472">Membrane</keyword>
<feature type="transmembrane region" description="Helical" evidence="7">
    <location>
        <begin position="107"/>
        <end position="131"/>
    </location>
</feature>
<dbReference type="InterPro" id="IPR036259">
    <property type="entry name" value="MFS_trans_sf"/>
</dbReference>
<keyword evidence="10" id="KW-1185">Reference proteome</keyword>
<dbReference type="SUPFAM" id="SSF103473">
    <property type="entry name" value="MFS general substrate transporter"/>
    <property type="match status" value="1"/>
</dbReference>
<evidence type="ECO:0000256" key="5">
    <source>
        <dbReference type="ARBA" id="ARBA00022989"/>
    </source>
</evidence>
<evidence type="ECO:0000256" key="2">
    <source>
        <dbReference type="ARBA" id="ARBA00022448"/>
    </source>
</evidence>
<organism evidence="9 10">
    <name type="scientific">Mycobacterium riyadhense</name>
    <dbReference type="NCBI Taxonomy" id="486698"/>
    <lineage>
        <taxon>Bacteria</taxon>
        <taxon>Bacillati</taxon>
        <taxon>Actinomycetota</taxon>
        <taxon>Actinomycetes</taxon>
        <taxon>Mycobacteriales</taxon>
        <taxon>Mycobacteriaceae</taxon>
        <taxon>Mycobacterium</taxon>
    </lineage>
</organism>
<feature type="transmembrane region" description="Helical" evidence="7">
    <location>
        <begin position="268"/>
        <end position="291"/>
    </location>
</feature>
<dbReference type="GO" id="GO:0022857">
    <property type="term" value="F:transmembrane transporter activity"/>
    <property type="evidence" value="ECO:0007669"/>
    <property type="project" value="InterPro"/>
</dbReference>
<comment type="subcellular location">
    <subcellularLocation>
        <location evidence="1">Cell membrane</location>
        <topology evidence="1">Multi-pass membrane protein</topology>
    </subcellularLocation>
</comment>
<dbReference type="OrthoDB" id="8953821at2"/>
<evidence type="ECO:0000313" key="9">
    <source>
        <dbReference type="EMBL" id="ORW65194.1"/>
    </source>
</evidence>
<dbReference type="AlphaFoldDB" id="A0A1X2BNN6"/>
<feature type="transmembrane region" description="Helical" evidence="7">
    <location>
        <begin position="233"/>
        <end position="256"/>
    </location>
</feature>
<feature type="transmembrane region" description="Helical" evidence="7">
    <location>
        <begin position="37"/>
        <end position="56"/>
    </location>
</feature>
<keyword evidence="4 7" id="KW-0812">Transmembrane</keyword>
<evidence type="ECO:0000256" key="6">
    <source>
        <dbReference type="ARBA" id="ARBA00023136"/>
    </source>
</evidence>
<dbReference type="InterPro" id="IPR005829">
    <property type="entry name" value="Sugar_transporter_CS"/>
</dbReference>
<evidence type="ECO:0000256" key="1">
    <source>
        <dbReference type="ARBA" id="ARBA00004651"/>
    </source>
</evidence>
<dbReference type="PROSITE" id="PS00217">
    <property type="entry name" value="SUGAR_TRANSPORT_2"/>
    <property type="match status" value="1"/>
</dbReference>
<dbReference type="EMBL" id="LQPQ01000193">
    <property type="protein sequence ID" value="ORW65194.1"/>
    <property type="molecule type" value="Genomic_DNA"/>
</dbReference>
<proteinExistence type="predicted"/>
<dbReference type="InterPro" id="IPR011701">
    <property type="entry name" value="MFS"/>
</dbReference>
<evidence type="ECO:0000256" key="4">
    <source>
        <dbReference type="ARBA" id="ARBA00022692"/>
    </source>
</evidence>
<dbReference type="Pfam" id="PF07690">
    <property type="entry name" value="MFS_1"/>
    <property type="match status" value="1"/>
</dbReference>
<dbReference type="Gene3D" id="1.20.1250.20">
    <property type="entry name" value="MFS general substrate transporter like domains"/>
    <property type="match status" value="2"/>
</dbReference>
<feature type="transmembrane region" description="Helical" evidence="7">
    <location>
        <begin position="76"/>
        <end position="95"/>
    </location>
</feature>
<keyword evidence="2" id="KW-0813">Transport</keyword>
<dbReference type="GO" id="GO:0005886">
    <property type="term" value="C:plasma membrane"/>
    <property type="evidence" value="ECO:0007669"/>
    <property type="project" value="UniProtKB-SubCell"/>
</dbReference>
<evidence type="ECO:0000313" key="10">
    <source>
        <dbReference type="Proteomes" id="UP000193087"/>
    </source>
</evidence>
<dbReference type="InterPro" id="IPR020846">
    <property type="entry name" value="MFS_dom"/>
</dbReference>
<feature type="transmembrane region" description="Helical" evidence="7">
    <location>
        <begin position="360"/>
        <end position="384"/>
    </location>
</feature>
<keyword evidence="3" id="KW-1003">Cell membrane</keyword>